<dbReference type="InterPro" id="IPR029045">
    <property type="entry name" value="ClpP/crotonase-like_dom_sf"/>
</dbReference>
<evidence type="ECO:0000256" key="11">
    <source>
        <dbReference type="ARBA" id="ARBA00055786"/>
    </source>
</evidence>
<evidence type="ECO:0000256" key="4">
    <source>
        <dbReference type="ARBA" id="ARBA00022832"/>
    </source>
</evidence>
<dbReference type="GO" id="GO:0006631">
    <property type="term" value="P:fatty acid metabolic process"/>
    <property type="evidence" value="ECO:0007669"/>
    <property type="project" value="UniProtKB-KW"/>
</dbReference>
<dbReference type="SUPFAM" id="SSF52096">
    <property type="entry name" value="ClpP/crotonase"/>
    <property type="match status" value="1"/>
</dbReference>
<comment type="catalytic activity">
    <reaction evidence="10">
        <text>(3E,5Z,8Z,11Z,14Z)-eicosapentaenoyl-CoA = (2E,4E,8Z,11Z,14Z)-eicosapentaenoyl-CoA</text>
        <dbReference type="Rhea" id="RHEA:45224"/>
        <dbReference type="ChEBI" id="CHEBI:85090"/>
        <dbReference type="ChEBI" id="CHEBI:85091"/>
    </reaction>
</comment>
<protein>
    <recommendedName>
        <fullName evidence="12">Delta(3,5)-Delta(2,4)-dienoyl-CoA isomerase, mitochondrial</fullName>
    </recommendedName>
</protein>
<comment type="catalytic activity">
    <reaction evidence="9">
        <text>(3E,5Z)-octadienoyl-CoA = (2E,4E)-octadienoyl-CoA</text>
        <dbReference type="Rhea" id="RHEA:45244"/>
        <dbReference type="ChEBI" id="CHEBI:62243"/>
        <dbReference type="ChEBI" id="CHEBI:85108"/>
    </reaction>
</comment>
<dbReference type="Proteomes" id="UP000887578">
    <property type="component" value="Unplaced"/>
</dbReference>
<sequence length="278" mass="30701">MKNYDHLAVVKLAPFVTNVQLNRPQQRNALNGNLWQEIGDCFNFLASDPDTRVVIISGNGRAFCAGLDLKDSQDIIQPPNPDSADDPARRSRRFREKIISYQNSFRAIEECPKPVIAAIHGACIGGGIDLIAACDIRVAAGDSTFCVKEVDIGMAADTGSLNRLPKICGNESWVREIALTARRFGETEALQHDLVSKVYDNREDMMKGVQKMAEIIASKSPVAIQGTKIVLNYARDHTIQDSLNFVANWNMSQLITEDVPKAAMAVFQKQPQPNFAKL</sequence>
<dbReference type="PANTHER" id="PTHR43149">
    <property type="entry name" value="ENOYL-COA HYDRATASE"/>
    <property type="match status" value="1"/>
</dbReference>
<comment type="subcellular location">
    <subcellularLocation>
        <location evidence="1">Peroxisome</location>
    </subcellularLocation>
</comment>
<accession>A0A914NYT1</accession>
<comment type="function">
    <text evidence="11">Isomerization of 3-trans,5-cis-dienoyl-CoA to 2-trans,4-trans-dienoyl-CoA.</text>
</comment>
<comment type="similarity">
    <text evidence="3">Belongs to the enoyl-CoA hydratase/isomerase family.</text>
</comment>
<keyword evidence="5" id="KW-0007">Acetylation</keyword>
<evidence type="ECO:0000313" key="13">
    <source>
        <dbReference type="Proteomes" id="UP000887578"/>
    </source>
</evidence>
<reference evidence="14" key="1">
    <citation type="submission" date="2022-11" db="UniProtKB">
        <authorList>
            <consortium name="WormBaseParasite"/>
        </authorList>
    </citation>
    <scope>IDENTIFICATION</scope>
</reference>
<keyword evidence="6" id="KW-0443">Lipid metabolism</keyword>
<dbReference type="Gene3D" id="1.10.12.10">
    <property type="entry name" value="Lyase 2-enoyl-coa Hydratase, Chain A, domain 2"/>
    <property type="match status" value="1"/>
</dbReference>
<dbReference type="InterPro" id="IPR014748">
    <property type="entry name" value="Enoyl-CoA_hydra_C"/>
</dbReference>
<dbReference type="WBParaSite" id="PDA_v2.g10034.t1">
    <property type="protein sequence ID" value="PDA_v2.g10034.t1"/>
    <property type="gene ID" value="PDA_v2.g10034"/>
</dbReference>
<evidence type="ECO:0000256" key="2">
    <source>
        <dbReference type="ARBA" id="ARBA00005005"/>
    </source>
</evidence>
<evidence type="ECO:0000256" key="6">
    <source>
        <dbReference type="ARBA" id="ARBA00023098"/>
    </source>
</evidence>
<dbReference type="CDD" id="cd06558">
    <property type="entry name" value="crotonase-like"/>
    <property type="match status" value="1"/>
</dbReference>
<dbReference type="FunFam" id="3.90.226.10:FF:000024">
    <property type="entry name" value="Delta3,5-delta2,4-dienoyl-CoA isomerase"/>
    <property type="match status" value="1"/>
</dbReference>
<dbReference type="Gene3D" id="3.90.226.10">
    <property type="entry name" value="2-enoyl-CoA Hydratase, Chain A, domain 1"/>
    <property type="match status" value="1"/>
</dbReference>
<evidence type="ECO:0000256" key="12">
    <source>
        <dbReference type="ARBA" id="ARBA00071021"/>
    </source>
</evidence>
<dbReference type="AlphaFoldDB" id="A0A914NYT1"/>
<keyword evidence="8" id="KW-0413">Isomerase</keyword>
<evidence type="ECO:0000256" key="1">
    <source>
        <dbReference type="ARBA" id="ARBA00004275"/>
    </source>
</evidence>
<dbReference type="PANTHER" id="PTHR43149:SF1">
    <property type="entry name" value="DELTA(3,5)-DELTA(2,4)-DIENOYL-COA ISOMERASE, MITOCHONDRIAL"/>
    <property type="match status" value="1"/>
</dbReference>
<proteinExistence type="inferred from homology"/>
<evidence type="ECO:0000313" key="14">
    <source>
        <dbReference type="WBParaSite" id="PDA_v2.g10034.t1"/>
    </source>
</evidence>
<keyword evidence="7" id="KW-0576">Peroxisome</keyword>
<dbReference type="InterPro" id="IPR001753">
    <property type="entry name" value="Enoyl-CoA_hydra/iso"/>
</dbReference>
<organism evidence="13 14">
    <name type="scientific">Panagrolaimus davidi</name>
    <dbReference type="NCBI Taxonomy" id="227884"/>
    <lineage>
        <taxon>Eukaryota</taxon>
        <taxon>Metazoa</taxon>
        <taxon>Ecdysozoa</taxon>
        <taxon>Nematoda</taxon>
        <taxon>Chromadorea</taxon>
        <taxon>Rhabditida</taxon>
        <taxon>Tylenchina</taxon>
        <taxon>Panagrolaimomorpha</taxon>
        <taxon>Panagrolaimoidea</taxon>
        <taxon>Panagrolaimidae</taxon>
        <taxon>Panagrolaimus</taxon>
    </lineage>
</organism>
<evidence type="ECO:0000256" key="5">
    <source>
        <dbReference type="ARBA" id="ARBA00022990"/>
    </source>
</evidence>
<evidence type="ECO:0000256" key="7">
    <source>
        <dbReference type="ARBA" id="ARBA00023140"/>
    </source>
</evidence>
<evidence type="ECO:0000256" key="8">
    <source>
        <dbReference type="ARBA" id="ARBA00023235"/>
    </source>
</evidence>
<keyword evidence="13" id="KW-1185">Reference proteome</keyword>
<dbReference type="Pfam" id="PF00378">
    <property type="entry name" value="ECH_1"/>
    <property type="match status" value="1"/>
</dbReference>
<dbReference type="GO" id="GO:0005777">
    <property type="term" value="C:peroxisome"/>
    <property type="evidence" value="ECO:0007669"/>
    <property type="project" value="UniProtKB-SubCell"/>
</dbReference>
<dbReference type="InterPro" id="IPR045002">
    <property type="entry name" value="Ech1-like"/>
</dbReference>
<dbReference type="GO" id="GO:0051750">
    <property type="term" value="F:delta(3,5)-delta(2,4)-dienoyl-CoA isomerase activity"/>
    <property type="evidence" value="ECO:0007669"/>
    <property type="project" value="TreeGrafter"/>
</dbReference>
<dbReference type="FunFam" id="1.10.12.10:FF:000004">
    <property type="entry name" value="Delta3,5-delta2,4-dienoyl-CoA isomerase"/>
    <property type="match status" value="1"/>
</dbReference>
<evidence type="ECO:0000256" key="10">
    <source>
        <dbReference type="ARBA" id="ARBA00052809"/>
    </source>
</evidence>
<dbReference type="GO" id="GO:0005739">
    <property type="term" value="C:mitochondrion"/>
    <property type="evidence" value="ECO:0007669"/>
    <property type="project" value="TreeGrafter"/>
</dbReference>
<name>A0A914NYT1_9BILA</name>
<comment type="pathway">
    <text evidence="2">Lipid metabolism; fatty acid beta-oxidation.</text>
</comment>
<keyword evidence="4" id="KW-0276">Fatty acid metabolism</keyword>
<evidence type="ECO:0000256" key="3">
    <source>
        <dbReference type="ARBA" id="ARBA00005254"/>
    </source>
</evidence>
<evidence type="ECO:0000256" key="9">
    <source>
        <dbReference type="ARBA" id="ARBA00051408"/>
    </source>
</evidence>